<dbReference type="CDD" id="cd12797">
    <property type="entry name" value="M23_peptidase"/>
    <property type="match status" value="1"/>
</dbReference>
<dbReference type="PANTHER" id="PTHR21666:SF270">
    <property type="entry name" value="MUREIN HYDROLASE ACTIVATOR ENVC"/>
    <property type="match status" value="1"/>
</dbReference>
<keyword evidence="1" id="KW-1133">Transmembrane helix</keyword>
<dbReference type="CDD" id="cd00118">
    <property type="entry name" value="LysM"/>
    <property type="match status" value="2"/>
</dbReference>
<feature type="domain" description="LysM" evidence="2">
    <location>
        <begin position="239"/>
        <end position="283"/>
    </location>
</feature>
<dbReference type="InterPro" id="IPR016047">
    <property type="entry name" value="M23ase_b-sheet_dom"/>
</dbReference>
<organism evidence="3 4">
    <name type="scientific">Candidatus Uhrbacteria bacterium CG10_big_fil_rev_8_21_14_0_10_48_11</name>
    <dbReference type="NCBI Taxonomy" id="1975037"/>
    <lineage>
        <taxon>Bacteria</taxon>
        <taxon>Candidatus Uhriibacteriota</taxon>
    </lineage>
</organism>
<dbReference type="InterPro" id="IPR011055">
    <property type="entry name" value="Dup_hybrid_motif"/>
</dbReference>
<dbReference type="SUPFAM" id="SSF51261">
    <property type="entry name" value="Duplicated hybrid motif"/>
    <property type="match status" value="1"/>
</dbReference>
<dbReference type="Gene3D" id="3.10.350.10">
    <property type="entry name" value="LysM domain"/>
    <property type="match status" value="2"/>
</dbReference>
<evidence type="ECO:0000313" key="3">
    <source>
        <dbReference type="EMBL" id="PJE75960.1"/>
    </source>
</evidence>
<gene>
    <name evidence="3" type="ORF">COV04_02295</name>
</gene>
<dbReference type="Pfam" id="PF01476">
    <property type="entry name" value="LysM"/>
    <property type="match status" value="2"/>
</dbReference>
<feature type="domain" description="LysM" evidence="2">
    <location>
        <begin position="189"/>
        <end position="233"/>
    </location>
</feature>
<proteinExistence type="predicted"/>
<dbReference type="PROSITE" id="PS51782">
    <property type="entry name" value="LYSM"/>
    <property type="match status" value="2"/>
</dbReference>
<evidence type="ECO:0000256" key="1">
    <source>
        <dbReference type="SAM" id="Phobius"/>
    </source>
</evidence>
<name>A0A2M8LEU0_9BACT</name>
<evidence type="ECO:0000259" key="2">
    <source>
        <dbReference type="PROSITE" id="PS51782"/>
    </source>
</evidence>
<comment type="caution">
    <text evidence="3">The sequence shown here is derived from an EMBL/GenBank/DDBJ whole genome shotgun (WGS) entry which is preliminary data.</text>
</comment>
<dbReference type="InterPro" id="IPR018392">
    <property type="entry name" value="LysM"/>
</dbReference>
<dbReference type="AlphaFoldDB" id="A0A2M8LEU0"/>
<accession>A0A2M8LEU0</accession>
<dbReference type="Pfam" id="PF01551">
    <property type="entry name" value="Peptidase_M23"/>
    <property type="match status" value="1"/>
</dbReference>
<keyword evidence="1" id="KW-0472">Membrane</keyword>
<keyword evidence="1" id="KW-0812">Transmembrane</keyword>
<reference evidence="3 4" key="1">
    <citation type="submission" date="2017-09" db="EMBL/GenBank/DDBJ databases">
        <title>Depth-based differentiation of microbial function through sediment-hosted aquifers and enrichment of novel symbionts in the deep terrestrial subsurface.</title>
        <authorList>
            <person name="Probst A.J."/>
            <person name="Ladd B."/>
            <person name="Jarett J.K."/>
            <person name="Geller-Mcgrath D.E."/>
            <person name="Sieber C.M."/>
            <person name="Emerson J.B."/>
            <person name="Anantharaman K."/>
            <person name="Thomas B.C."/>
            <person name="Malmstrom R."/>
            <person name="Stieglmeier M."/>
            <person name="Klingl A."/>
            <person name="Woyke T."/>
            <person name="Ryan C.M."/>
            <person name="Banfield J.F."/>
        </authorList>
    </citation>
    <scope>NUCLEOTIDE SEQUENCE [LARGE SCALE GENOMIC DNA]</scope>
    <source>
        <strain evidence="3">CG10_big_fil_rev_8_21_14_0_10_48_11</strain>
    </source>
</reference>
<dbReference type="GO" id="GO:0004222">
    <property type="term" value="F:metalloendopeptidase activity"/>
    <property type="evidence" value="ECO:0007669"/>
    <property type="project" value="TreeGrafter"/>
</dbReference>
<dbReference type="InterPro" id="IPR036779">
    <property type="entry name" value="LysM_dom_sf"/>
</dbReference>
<dbReference type="PANTHER" id="PTHR21666">
    <property type="entry name" value="PEPTIDASE-RELATED"/>
    <property type="match status" value="1"/>
</dbReference>
<feature type="transmembrane region" description="Helical" evidence="1">
    <location>
        <begin position="45"/>
        <end position="61"/>
    </location>
</feature>
<dbReference type="SUPFAM" id="SSF54106">
    <property type="entry name" value="LysM domain"/>
    <property type="match status" value="2"/>
</dbReference>
<dbReference type="Gene3D" id="2.70.70.10">
    <property type="entry name" value="Glucose Permease (Domain IIA)"/>
    <property type="match status" value="1"/>
</dbReference>
<dbReference type="InterPro" id="IPR050570">
    <property type="entry name" value="Cell_wall_metabolism_enzyme"/>
</dbReference>
<feature type="transmembrane region" description="Helical" evidence="1">
    <location>
        <begin position="87"/>
        <end position="105"/>
    </location>
</feature>
<dbReference type="Proteomes" id="UP000231152">
    <property type="component" value="Unassembled WGS sequence"/>
</dbReference>
<dbReference type="SMART" id="SM00257">
    <property type="entry name" value="LysM"/>
    <property type="match status" value="2"/>
</dbReference>
<dbReference type="EMBL" id="PFET01000008">
    <property type="protein sequence ID" value="PJE75960.1"/>
    <property type="molecule type" value="Genomic_DNA"/>
</dbReference>
<protein>
    <recommendedName>
        <fullName evidence="2">LysM domain-containing protein</fullName>
    </recommendedName>
</protein>
<sequence>MSRGLKKLGVKTLLLVTKSFVYLRQQVQRGHGRFVGRLLQKMGRGSLYAILVVVAPLYGWYRRGRRGMRRVFGGVSSRWLRPFSHRYLLHGITIMLALVTLGANMTTPKAGAQDFVIGQLVFNVIGVDEGLELNGLPALPDSAVTSAATPEDTSIETPPRTYLSYDGNAVFQPYLPLTETSVAPRTKIQEYTVADGDTPAGIAAKFQLRLTTLLDANTLTNRSLIRPGQKLTILPVDGVVHTVKSRETIGAIAKRYSVSEDAILLFNGIADPTSVTIGTELIIPGGKKPVATPTYRRAPASTSTLQYTNIPTRSTSDGGTKLLWPTVDHHINQYYSYRHSGIDIKGHIGVPIFASEDGVVLESRWGGAYGNMTVIRHDNGLVTRYAHATKNLTVTGQRVTRGETIALMGSTGHSTGPHLHFEVIVNGVRVNPLSYTR</sequence>
<evidence type="ECO:0000313" key="4">
    <source>
        <dbReference type="Proteomes" id="UP000231152"/>
    </source>
</evidence>